<dbReference type="PANTHER" id="PTHR14380:SF2">
    <property type="entry name" value="PLACENTA-SPECIFIC PROTEIN 1"/>
    <property type="match status" value="1"/>
</dbReference>
<keyword evidence="3" id="KW-0964">Secreted</keyword>
<dbReference type="Proteomes" id="UP000558488">
    <property type="component" value="Unassembled WGS sequence"/>
</dbReference>
<comment type="similarity">
    <text evidence="2">Belongs to the PLAC1 family.</text>
</comment>
<evidence type="ECO:0000313" key="6">
    <source>
        <dbReference type="Proteomes" id="UP000558488"/>
    </source>
</evidence>
<evidence type="ECO:0000256" key="3">
    <source>
        <dbReference type="ARBA" id="ARBA00022525"/>
    </source>
</evidence>
<organism evidence="5 6">
    <name type="scientific">Pipistrellus kuhlii</name>
    <name type="common">Kuhl's pipistrelle</name>
    <dbReference type="NCBI Taxonomy" id="59472"/>
    <lineage>
        <taxon>Eukaryota</taxon>
        <taxon>Metazoa</taxon>
        <taxon>Chordata</taxon>
        <taxon>Craniata</taxon>
        <taxon>Vertebrata</taxon>
        <taxon>Euteleostomi</taxon>
        <taxon>Mammalia</taxon>
        <taxon>Eutheria</taxon>
        <taxon>Laurasiatheria</taxon>
        <taxon>Chiroptera</taxon>
        <taxon>Yangochiroptera</taxon>
        <taxon>Vespertilionidae</taxon>
        <taxon>Pipistrellus</taxon>
    </lineage>
</organism>
<evidence type="ECO:0000256" key="4">
    <source>
        <dbReference type="ARBA" id="ARBA00022729"/>
    </source>
</evidence>
<protein>
    <submittedName>
        <fullName evidence="5">Placenta enriched 1</fullName>
    </submittedName>
</protein>
<accession>A0A7J7UM60</accession>
<comment type="subcellular location">
    <subcellularLocation>
        <location evidence="1">Secreted</location>
    </subcellularLocation>
</comment>
<gene>
    <name evidence="5" type="ORF">mPipKuh1_013630</name>
</gene>
<dbReference type="EMBL" id="JACAGB010000019">
    <property type="protein sequence ID" value="KAF6313975.1"/>
    <property type="molecule type" value="Genomic_DNA"/>
</dbReference>
<evidence type="ECO:0000256" key="1">
    <source>
        <dbReference type="ARBA" id="ARBA00004613"/>
    </source>
</evidence>
<dbReference type="Gene3D" id="2.60.40.3210">
    <property type="entry name" value="Zona pellucida, ZP-N domain"/>
    <property type="match status" value="1"/>
</dbReference>
<evidence type="ECO:0000256" key="2">
    <source>
        <dbReference type="ARBA" id="ARBA00010071"/>
    </source>
</evidence>
<evidence type="ECO:0000313" key="5">
    <source>
        <dbReference type="EMBL" id="KAF6313975.1"/>
    </source>
</evidence>
<dbReference type="AlphaFoldDB" id="A0A7J7UM60"/>
<reference evidence="5 6" key="1">
    <citation type="journal article" date="2020" name="Nature">
        <title>Six reference-quality genomes reveal evolution of bat adaptations.</title>
        <authorList>
            <person name="Jebb D."/>
            <person name="Huang Z."/>
            <person name="Pippel M."/>
            <person name="Hughes G.M."/>
            <person name="Lavrichenko K."/>
            <person name="Devanna P."/>
            <person name="Winkler S."/>
            <person name="Jermiin L.S."/>
            <person name="Skirmuntt E.C."/>
            <person name="Katzourakis A."/>
            <person name="Burkitt-Gray L."/>
            <person name="Ray D.A."/>
            <person name="Sullivan K.A.M."/>
            <person name="Roscito J.G."/>
            <person name="Kirilenko B.M."/>
            <person name="Davalos L.M."/>
            <person name="Corthals A.P."/>
            <person name="Power M.L."/>
            <person name="Jones G."/>
            <person name="Ransome R.D."/>
            <person name="Dechmann D.K.N."/>
            <person name="Locatelli A.G."/>
            <person name="Puechmaille S.J."/>
            <person name="Fedrigo O."/>
            <person name="Jarvis E.D."/>
            <person name="Hiller M."/>
            <person name="Vernes S.C."/>
            <person name="Myers E.W."/>
            <person name="Teeling E.C."/>
        </authorList>
    </citation>
    <scope>NUCLEOTIDE SEQUENCE [LARGE SCALE GENOMIC DNA]</scope>
    <source>
        <strain evidence="5">MPipKuh1</strain>
        <tissue evidence="5">Flight muscle</tissue>
    </source>
</reference>
<proteinExistence type="inferred from homology"/>
<comment type="caution">
    <text evidence="5">The sequence shown here is derived from an EMBL/GenBank/DDBJ whole genome shotgun (WGS) entry which is preliminary data.</text>
</comment>
<dbReference type="PANTHER" id="PTHR14380">
    <property type="entry name" value="PLACENTA-SPECIFIC PROTEIN 1"/>
    <property type="match status" value="1"/>
</dbReference>
<sequence length="190" mass="21435">MKVFELIGGMVILTSLFFTCFGQIPITVLCSIDWFVVTVHPFMLNSNVYVHVHELHLGQGCPVNDVQPHTYKFTYRVTECGIRAKALSQDLIMFSTEIHCASSSTSLEYTFPVSCTAPQYSPWLTAPYSMREASELQTTTQDGERGYEAFTLSQTSQRPNCYCPPCVFNEGECSRTPRHGAEAQKDYFVQ</sequence>
<keyword evidence="4" id="KW-0732">Signal</keyword>
<keyword evidence="6" id="KW-1185">Reference proteome</keyword>
<name>A0A7J7UM60_PIPKU</name>
<dbReference type="OrthoDB" id="9830918at2759"/>
<dbReference type="InterPro" id="IPR033222">
    <property type="entry name" value="PLAC1_fam"/>
</dbReference>
<dbReference type="GO" id="GO:0005576">
    <property type="term" value="C:extracellular region"/>
    <property type="evidence" value="ECO:0007669"/>
    <property type="project" value="UniProtKB-SubCell"/>
</dbReference>